<dbReference type="Proteomes" id="UP000050515">
    <property type="component" value="Unassembled WGS sequence"/>
</dbReference>
<comment type="caution">
    <text evidence="1">The sequence shown here is derived from an EMBL/GenBank/DDBJ whole genome shotgun (WGS) entry which is preliminary data.</text>
</comment>
<evidence type="ECO:0000313" key="2">
    <source>
        <dbReference type="Proteomes" id="UP000050515"/>
    </source>
</evidence>
<dbReference type="GeneID" id="84222440"/>
<dbReference type="SUPFAM" id="SSF51556">
    <property type="entry name" value="Metallo-dependent hydrolases"/>
    <property type="match status" value="1"/>
</dbReference>
<proteinExistence type="predicted"/>
<name>A0A0P9GSY2_9ARCH</name>
<evidence type="ECO:0000313" key="1">
    <source>
        <dbReference type="EMBL" id="KPV44209.1"/>
    </source>
</evidence>
<sequence>MEFVDMHEDFAFSSLRGDIISGNGQSGINMLREFEKVTIFSVIFPHIPAYTDLSDEMTKNYGFKQEGTYPEYSIMMDQFKFYYYLERSGYLRLVRRYSDINNGINFLISMEGTDVLNQPDDLYILKNLGLGAIGLTWNYDTKFAASCMSRKDYGLTGFGEELINIANKTGIIIDLAHASRKTVLEACALTKAPVIDSHTNLTALKKHTRNIDDEEIKAITETDGIIGITAIPATLNHASVDGIIENINYIGDNYGWRYVGIGTDFLGINDVPAGFENIIKMEELKSKLDHYQDVFFKNPYRIIEKILG</sequence>
<reference evidence="1 2" key="1">
    <citation type="submission" date="2015-09" db="EMBL/GenBank/DDBJ databases">
        <title>Draft genome sequence of Acidiplasma aeolicum DSM 18409.</title>
        <authorList>
            <person name="Hemp J."/>
        </authorList>
    </citation>
    <scope>NUCLEOTIDE SEQUENCE [LARGE SCALE GENOMIC DNA]</scope>
    <source>
        <strain evidence="1 2">V</strain>
    </source>
</reference>
<dbReference type="Gene3D" id="3.20.20.140">
    <property type="entry name" value="Metal-dependent hydrolases"/>
    <property type="match status" value="1"/>
</dbReference>
<protein>
    <submittedName>
        <fullName evidence="1">Peptidase</fullName>
    </submittedName>
</protein>
<dbReference type="Pfam" id="PF01244">
    <property type="entry name" value="Peptidase_M19"/>
    <property type="match status" value="1"/>
</dbReference>
<dbReference type="InterPro" id="IPR008257">
    <property type="entry name" value="Pept_M19"/>
</dbReference>
<dbReference type="PANTHER" id="PTHR10443">
    <property type="entry name" value="MICROSOMAL DIPEPTIDASE"/>
    <property type="match status" value="1"/>
</dbReference>
<dbReference type="AlphaFoldDB" id="A0A0P9GSY2"/>
<dbReference type="InterPro" id="IPR032466">
    <property type="entry name" value="Metal_Hydrolase"/>
</dbReference>
<gene>
    <name evidence="1" type="ORF">SE19_08785</name>
</gene>
<dbReference type="PANTHER" id="PTHR10443:SF12">
    <property type="entry name" value="DIPEPTIDASE"/>
    <property type="match status" value="1"/>
</dbReference>
<dbReference type="PROSITE" id="PS51365">
    <property type="entry name" value="RENAL_DIPEPTIDASE_2"/>
    <property type="match status" value="1"/>
</dbReference>
<dbReference type="GO" id="GO:0070573">
    <property type="term" value="F:metallodipeptidase activity"/>
    <property type="evidence" value="ECO:0007669"/>
    <property type="project" value="InterPro"/>
</dbReference>
<dbReference type="GO" id="GO:0006508">
    <property type="term" value="P:proteolysis"/>
    <property type="evidence" value="ECO:0007669"/>
    <property type="project" value="InterPro"/>
</dbReference>
<accession>A0A0P9GSY2</accession>
<dbReference type="RefSeq" id="WP_048101545.1">
    <property type="nucleotide sequence ID" value="NZ_JBBYJF010000004.1"/>
</dbReference>
<dbReference type="PATRIC" id="fig|507754.4.peg.1046"/>
<dbReference type="EMBL" id="LJCQ01000426">
    <property type="protein sequence ID" value="KPV44209.1"/>
    <property type="molecule type" value="Genomic_DNA"/>
</dbReference>
<organism evidence="1 2">
    <name type="scientific">Acidiplasma aeolicum</name>
    <dbReference type="NCBI Taxonomy" id="507754"/>
    <lineage>
        <taxon>Archaea</taxon>
        <taxon>Methanobacteriati</taxon>
        <taxon>Thermoplasmatota</taxon>
        <taxon>Thermoplasmata</taxon>
        <taxon>Thermoplasmatales</taxon>
        <taxon>Ferroplasmaceae</taxon>
        <taxon>Acidiplasma</taxon>
    </lineage>
</organism>